<dbReference type="PANTHER" id="PTHR48010">
    <property type="entry name" value="OS05G0588300 PROTEIN"/>
    <property type="match status" value="1"/>
</dbReference>
<gene>
    <name evidence="1" type="ORF">NAES01612_LOCUS10209</name>
</gene>
<reference evidence="1" key="1">
    <citation type="submission" date="2021-01" db="EMBL/GenBank/DDBJ databases">
        <authorList>
            <person name="Corre E."/>
            <person name="Pelletier E."/>
            <person name="Niang G."/>
            <person name="Scheremetjew M."/>
            <person name="Finn R."/>
            <person name="Kale V."/>
            <person name="Holt S."/>
            <person name="Cochrane G."/>
            <person name="Meng A."/>
            <person name="Brown T."/>
            <person name="Cohen L."/>
        </authorList>
    </citation>
    <scope>NUCLEOTIDE SEQUENCE</scope>
    <source>
        <strain evidence="1">SoJaBio B1-5/56/2</strain>
    </source>
</reference>
<organism evidence="1">
    <name type="scientific">Paramoeba aestuarina</name>
    <dbReference type="NCBI Taxonomy" id="180227"/>
    <lineage>
        <taxon>Eukaryota</taxon>
        <taxon>Amoebozoa</taxon>
        <taxon>Discosea</taxon>
        <taxon>Flabellinia</taxon>
        <taxon>Dactylopodida</taxon>
        <taxon>Paramoebidae</taxon>
        <taxon>Paramoeba</taxon>
    </lineage>
</organism>
<dbReference type="InterPro" id="IPR032675">
    <property type="entry name" value="LRR_dom_sf"/>
</dbReference>
<proteinExistence type="predicted"/>
<protein>
    <recommendedName>
        <fullName evidence="2">Leucine-rich repeat protein</fullName>
    </recommendedName>
</protein>
<dbReference type="Gene3D" id="3.80.10.10">
    <property type="entry name" value="Ribonuclease Inhibitor"/>
    <property type="match status" value="1"/>
</dbReference>
<evidence type="ECO:0000313" key="1">
    <source>
        <dbReference type="EMBL" id="CAE2303041.1"/>
    </source>
</evidence>
<dbReference type="EMBL" id="HBKR01015440">
    <property type="protein sequence ID" value="CAE2303041.1"/>
    <property type="molecule type" value="Transcribed_RNA"/>
</dbReference>
<accession>A0A7S4KSB0</accession>
<dbReference type="InterPro" id="IPR050994">
    <property type="entry name" value="At_inactive_RLKs"/>
</dbReference>
<dbReference type="AlphaFoldDB" id="A0A7S4KSB0"/>
<evidence type="ECO:0008006" key="2">
    <source>
        <dbReference type="Google" id="ProtNLM"/>
    </source>
</evidence>
<dbReference type="SUPFAM" id="SSF52058">
    <property type="entry name" value="L domain-like"/>
    <property type="match status" value="1"/>
</dbReference>
<dbReference type="PANTHER" id="PTHR48010:SF5">
    <property type="entry name" value="PROTEIN TOO MANY MOUTHS"/>
    <property type="match status" value="1"/>
</dbReference>
<sequence length="221" mass="24610">MLSLTFVSTADPSLGKIDKTTMSQQTLMELLIDGITNKAIICGSAEDPWNIANWEGISLNHSGEVTRIEWSWYDPDGSLALEWLPSTVEKFEVFHSIFSATWLTGTINLTSLPDLMESLSLYGSNLTGEVALRSLPSKMEILDLRNNKFFGAVDLRSLPSTLDTLRLSRNDFEGVTDFSRLPTALVMLDISNTRLEGVIEVDLNRVKYSVEGSHVKIIHTK</sequence>
<name>A0A7S4KSB0_9EUKA</name>